<protein>
    <submittedName>
        <fullName evidence="1">Uncharacterized protein</fullName>
    </submittedName>
</protein>
<gene>
    <name evidence="1" type="ORF">OCTVUL_1B002107</name>
</gene>
<keyword evidence="2" id="KW-1185">Reference proteome</keyword>
<evidence type="ECO:0000313" key="2">
    <source>
        <dbReference type="Proteomes" id="UP001162480"/>
    </source>
</evidence>
<sequence>MIMSETNGESNIARTGEVNKNLFQCKLASHIVLSNHICLYPVWYFLSYQITCDTSLDIKSCVHIMRDISYDVKLFVDDGNLKYC</sequence>
<accession>A0AA36BKT0</accession>
<evidence type="ECO:0000313" key="1">
    <source>
        <dbReference type="EMBL" id="CAI9735884.1"/>
    </source>
</evidence>
<name>A0AA36BKT0_OCTVU</name>
<proteinExistence type="predicted"/>
<dbReference type="AlphaFoldDB" id="A0AA36BKT0"/>
<dbReference type="Proteomes" id="UP001162480">
    <property type="component" value="Chromosome 18"/>
</dbReference>
<organism evidence="1 2">
    <name type="scientific">Octopus vulgaris</name>
    <name type="common">Common octopus</name>
    <dbReference type="NCBI Taxonomy" id="6645"/>
    <lineage>
        <taxon>Eukaryota</taxon>
        <taxon>Metazoa</taxon>
        <taxon>Spiralia</taxon>
        <taxon>Lophotrochozoa</taxon>
        <taxon>Mollusca</taxon>
        <taxon>Cephalopoda</taxon>
        <taxon>Coleoidea</taxon>
        <taxon>Octopodiformes</taxon>
        <taxon>Octopoda</taxon>
        <taxon>Incirrata</taxon>
        <taxon>Octopodidae</taxon>
        <taxon>Octopus</taxon>
    </lineage>
</organism>
<reference evidence="1" key="1">
    <citation type="submission" date="2023-08" db="EMBL/GenBank/DDBJ databases">
        <authorList>
            <person name="Alioto T."/>
            <person name="Alioto T."/>
            <person name="Gomez Garrido J."/>
        </authorList>
    </citation>
    <scope>NUCLEOTIDE SEQUENCE</scope>
</reference>
<dbReference type="EMBL" id="OX597831">
    <property type="protein sequence ID" value="CAI9735884.1"/>
    <property type="molecule type" value="Genomic_DNA"/>
</dbReference>